<accession>A0A6J4R1D7</accession>
<evidence type="ECO:0000256" key="1">
    <source>
        <dbReference type="SAM" id="MobiDB-lite"/>
    </source>
</evidence>
<dbReference type="EMBL" id="CADCVF010000030">
    <property type="protein sequence ID" value="CAA9454292.1"/>
    <property type="molecule type" value="Genomic_DNA"/>
</dbReference>
<protein>
    <submittedName>
        <fullName evidence="2">Uncharacterized protein</fullName>
    </submittedName>
</protein>
<feature type="non-terminal residue" evidence="2">
    <location>
        <position position="140"/>
    </location>
</feature>
<feature type="non-terminal residue" evidence="2">
    <location>
        <position position="1"/>
    </location>
</feature>
<feature type="region of interest" description="Disordered" evidence="1">
    <location>
        <begin position="87"/>
        <end position="140"/>
    </location>
</feature>
<dbReference type="AlphaFoldDB" id="A0A6J4R1D7"/>
<gene>
    <name evidence="2" type="ORF">AVDCRST_MAG58-1279</name>
</gene>
<reference evidence="2" key="1">
    <citation type="submission" date="2020-02" db="EMBL/GenBank/DDBJ databases">
        <authorList>
            <person name="Meier V. D."/>
        </authorList>
    </citation>
    <scope>NUCLEOTIDE SEQUENCE</scope>
    <source>
        <strain evidence="2">AVDCRST_MAG58</strain>
    </source>
</reference>
<sequence>GGERLGDTLLPLAARGVRGAAFPYPRVEEEGPGSPTPGTLALAGLGDRGGRAGRPYPAGAGRVGEPPRARADRVVFGPETVPQEALRRRGSWTLAGGSGVVGRGAGEGQEPREGPPLRRFGRRPGAGERQGVVPRRGDGL</sequence>
<evidence type="ECO:0000313" key="2">
    <source>
        <dbReference type="EMBL" id="CAA9454292.1"/>
    </source>
</evidence>
<feature type="compositionally biased region" description="Gly residues" evidence="1">
    <location>
        <begin position="96"/>
        <end position="107"/>
    </location>
</feature>
<name>A0A6J4R1D7_9ACTN</name>
<feature type="compositionally biased region" description="Low complexity" evidence="1">
    <location>
        <begin position="53"/>
        <end position="64"/>
    </location>
</feature>
<feature type="region of interest" description="Disordered" evidence="1">
    <location>
        <begin position="25"/>
        <end position="72"/>
    </location>
</feature>
<proteinExistence type="predicted"/>
<organism evidence="2">
    <name type="scientific">uncultured Rubrobacteraceae bacterium</name>
    <dbReference type="NCBI Taxonomy" id="349277"/>
    <lineage>
        <taxon>Bacteria</taxon>
        <taxon>Bacillati</taxon>
        <taxon>Actinomycetota</taxon>
        <taxon>Rubrobacteria</taxon>
        <taxon>Rubrobacterales</taxon>
        <taxon>Rubrobacteraceae</taxon>
        <taxon>environmental samples</taxon>
    </lineage>
</organism>